<feature type="compositionally biased region" description="Basic and acidic residues" evidence="1">
    <location>
        <begin position="131"/>
        <end position="140"/>
    </location>
</feature>
<evidence type="ECO:0000256" key="1">
    <source>
        <dbReference type="SAM" id="MobiDB-lite"/>
    </source>
</evidence>
<comment type="caution">
    <text evidence="2">The sequence shown here is derived from an EMBL/GenBank/DDBJ whole genome shotgun (WGS) entry which is preliminary data.</text>
</comment>
<proteinExistence type="predicted"/>
<keyword evidence="3" id="KW-1185">Reference proteome</keyword>
<evidence type="ECO:0000313" key="2">
    <source>
        <dbReference type="EMBL" id="KAJ7045971.1"/>
    </source>
</evidence>
<evidence type="ECO:0000313" key="3">
    <source>
        <dbReference type="Proteomes" id="UP001218188"/>
    </source>
</evidence>
<feature type="region of interest" description="Disordered" evidence="1">
    <location>
        <begin position="120"/>
        <end position="140"/>
    </location>
</feature>
<accession>A0AAD6TIK3</accession>
<gene>
    <name evidence="2" type="ORF">C8F04DRAFT_455689</name>
</gene>
<dbReference type="EMBL" id="JARJCM010000004">
    <property type="protein sequence ID" value="KAJ7045971.1"/>
    <property type="molecule type" value="Genomic_DNA"/>
</dbReference>
<name>A0AAD6TIK3_9AGAR</name>
<dbReference type="Proteomes" id="UP001218188">
    <property type="component" value="Unassembled WGS sequence"/>
</dbReference>
<dbReference type="AlphaFoldDB" id="A0AAD6TIK3"/>
<protein>
    <submittedName>
        <fullName evidence="2">Uncharacterized protein</fullName>
    </submittedName>
</protein>
<feature type="compositionally biased region" description="Gly residues" evidence="1">
    <location>
        <begin position="120"/>
        <end position="130"/>
    </location>
</feature>
<sequence length="181" mass="19577">MRRRWCARRAVVEAGVVARRRRELLLGSLLRRSHAVAKHRLWARIRVVWDEPPPGIGRGRTWRYFGVADVEVPRASLGVSGRSGSWSLITTHESSSTSLCTGRLSSTPLALKVARLGDSGGGGGGGARVGGRGELEPRESCDGIKEGSIRGYSDINRISESSVRRLGGRSAGRRVSVLCFS</sequence>
<reference evidence="2" key="1">
    <citation type="submission" date="2023-03" db="EMBL/GenBank/DDBJ databases">
        <title>Massive genome expansion in bonnet fungi (Mycena s.s.) driven by repeated elements and novel gene families across ecological guilds.</title>
        <authorList>
            <consortium name="Lawrence Berkeley National Laboratory"/>
            <person name="Harder C.B."/>
            <person name="Miyauchi S."/>
            <person name="Viragh M."/>
            <person name="Kuo A."/>
            <person name="Thoen E."/>
            <person name="Andreopoulos B."/>
            <person name="Lu D."/>
            <person name="Skrede I."/>
            <person name="Drula E."/>
            <person name="Henrissat B."/>
            <person name="Morin E."/>
            <person name="Kohler A."/>
            <person name="Barry K."/>
            <person name="LaButti K."/>
            <person name="Morin E."/>
            <person name="Salamov A."/>
            <person name="Lipzen A."/>
            <person name="Mereny Z."/>
            <person name="Hegedus B."/>
            <person name="Baldrian P."/>
            <person name="Stursova M."/>
            <person name="Weitz H."/>
            <person name="Taylor A."/>
            <person name="Grigoriev I.V."/>
            <person name="Nagy L.G."/>
            <person name="Martin F."/>
            <person name="Kauserud H."/>
        </authorList>
    </citation>
    <scope>NUCLEOTIDE SEQUENCE</scope>
    <source>
        <strain evidence="2">CBHHK200</strain>
    </source>
</reference>
<organism evidence="2 3">
    <name type="scientific">Mycena alexandri</name>
    <dbReference type="NCBI Taxonomy" id="1745969"/>
    <lineage>
        <taxon>Eukaryota</taxon>
        <taxon>Fungi</taxon>
        <taxon>Dikarya</taxon>
        <taxon>Basidiomycota</taxon>
        <taxon>Agaricomycotina</taxon>
        <taxon>Agaricomycetes</taxon>
        <taxon>Agaricomycetidae</taxon>
        <taxon>Agaricales</taxon>
        <taxon>Marasmiineae</taxon>
        <taxon>Mycenaceae</taxon>
        <taxon>Mycena</taxon>
    </lineage>
</organism>